<keyword evidence="3" id="KW-1185">Reference proteome</keyword>
<proteinExistence type="predicted"/>
<feature type="domain" description="DUF6895" evidence="1">
    <location>
        <begin position="19"/>
        <end position="299"/>
    </location>
</feature>
<dbReference type="InterPro" id="IPR054190">
    <property type="entry name" value="DUF6895"/>
</dbReference>
<evidence type="ECO:0000313" key="3">
    <source>
        <dbReference type="Proteomes" id="UP001518976"/>
    </source>
</evidence>
<dbReference type="RefSeq" id="WP_209264702.1">
    <property type="nucleotide sequence ID" value="NZ_JAFFZN010000007.1"/>
</dbReference>
<evidence type="ECO:0000313" key="2">
    <source>
        <dbReference type="EMBL" id="MBO8185905.1"/>
    </source>
</evidence>
<dbReference type="EMBL" id="JAFFZN010000007">
    <property type="protein sequence ID" value="MBO8185905.1"/>
    <property type="molecule type" value="Genomic_DNA"/>
</dbReference>
<reference evidence="2 3" key="1">
    <citation type="submission" date="2021-02" db="EMBL/GenBank/DDBJ databases">
        <title>Streptomyces spirodelae sp. nov., isolated from duckweed.</title>
        <authorList>
            <person name="Saimee Y."/>
            <person name="Duangmal K."/>
        </authorList>
    </citation>
    <scope>NUCLEOTIDE SEQUENCE [LARGE SCALE GENOMIC DNA]</scope>
    <source>
        <strain evidence="2 3">DW4-2</strain>
    </source>
</reference>
<protein>
    <recommendedName>
        <fullName evidence="1">DUF6895 domain-containing protein</fullName>
    </recommendedName>
</protein>
<comment type="caution">
    <text evidence="2">The sequence shown here is derived from an EMBL/GenBank/DDBJ whole genome shotgun (WGS) entry which is preliminary data.</text>
</comment>
<accession>A0ABS3WS07</accession>
<dbReference type="Pfam" id="PF21836">
    <property type="entry name" value="DUF6895"/>
    <property type="match status" value="1"/>
</dbReference>
<gene>
    <name evidence="2" type="ORF">JW592_10575</name>
</gene>
<name>A0ABS3WS07_9ACTN</name>
<organism evidence="2 3">
    <name type="scientific">Streptomyces spirodelae</name>
    <dbReference type="NCBI Taxonomy" id="2812904"/>
    <lineage>
        <taxon>Bacteria</taxon>
        <taxon>Bacillati</taxon>
        <taxon>Actinomycetota</taxon>
        <taxon>Actinomycetes</taxon>
        <taxon>Kitasatosporales</taxon>
        <taxon>Streptomycetaceae</taxon>
        <taxon>Streptomyces</taxon>
    </lineage>
</organism>
<dbReference type="Proteomes" id="UP001518976">
    <property type="component" value="Unassembled WGS sequence"/>
</dbReference>
<sequence>MTVTAPAPAPPALLHSVGDRALTWLDANRDHFRLTERDLARGDALVERLKPIGELAINMRMLFREGVAGSRQRERAGSLLDFAWRELLDGGNVLARHQHNEPFSPVALEMYAVFHELDYRHPGLEAALATPRTTATWRALEMQPNRRLGVLNAERRMGLTPSGDFAEAAAATWLGQRPEPWTVHLHIAYDITHTVFHLTNWGENPGRLPEPLADYIELYLPAWAADWAELEHWDLLGELLIVDACLPHPTLDGQLWERYAAAQSATGAMPLCGRLPEGDPSDVFDIVHHPTLVAAFASAMATSRSLSADGTGAGA</sequence>
<evidence type="ECO:0000259" key="1">
    <source>
        <dbReference type="Pfam" id="PF21836"/>
    </source>
</evidence>